<dbReference type="SUPFAM" id="SSF52540">
    <property type="entry name" value="P-loop containing nucleoside triphosphate hydrolases"/>
    <property type="match status" value="1"/>
</dbReference>
<evidence type="ECO:0000256" key="5">
    <source>
        <dbReference type="ARBA" id="ARBA00023186"/>
    </source>
</evidence>
<comment type="similarity">
    <text evidence="1">Belongs to the SIMIBI class G3E GTPase family. ArgK/MeaB subfamily.</text>
</comment>
<gene>
    <name evidence="6" type="ORF">EDC27_3083</name>
</gene>
<evidence type="ECO:0000256" key="1">
    <source>
        <dbReference type="ARBA" id="ARBA00009625"/>
    </source>
</evidence>
<dbReference type="Gene3D" id="3.40.50.300">
    <property type="entry name" value="P-loop containing nucleotide triphosphate hydrolases"/>
    <property type="match status" value="1"/>
</dbReference>
<dbReference type="InterPro" id="IPR027417">
    <property type="entry name" value="P-loop_NTPase"/>
</dbReference>
<evidence type="ECO:0000256" key="3">
    <source>
        <dbReference type="ARBA" id="ARBA00022801"/>
    </source>
</evidence>
<dbReference type="Pfam" id="PF03308">
    <property type="entry name" value="MeaB"/>
    <property type="match status" value="1"/>
</dbReference>
<comment type="caution">
    <text evidence="6">The sequence shown here is derived from an EMBL/GenBank/DDBJ whole genome shotgun (WGS) entry which is preliminary data.</text>
</comment>
<dbReference type="InterPro" id="IPR052040">
    <property type="entry name" value="GTPase/Isobutyryl-CoA_mutase"/>
</dbReference>
<dbReference type="GO" id="GO:0005525">
    <property type="term" value="F:GTP binding"/>
    <property type="evidence" value="ECO:0007669"/>
    <property type="project" value="UniProtKB-KW"/>
</dbReference>
<accession>A0A3N1UM91</accession>
<keyword evidence="5" id="KW-0143">Chaperone</keyword>
<dbReference type="GO" id="GO:0003924">
    <property type="term" value="F:GTPase activity"/>
    <property type="evidence" value="ECO:0007669"/>
    <property type="project" value="InterPro"/>
</dbReference>
<dbReference type="NCBIfam" id="TIGR00750">
    <property type="entry name" value="lao"/>
    <property type="match status" value="1"/>
</dbReference>
<dbReference type="CDD" id="cd03114">
    <property type="entry name" value="MMAA-like"/>
    <property type="match status" value="1"/>
</dbReference>
<keyword evidence="7" id="KW-1185">Reference proteome</keyword>
<dbReference type="AlphaFoldDB" id="A0A3N1UM91"/>
<protein>
    <submittedName>
        <fullName evidence="6">LAO/AO transport system kinase</fullName>
    </submittedName>
</protein>
<keyword evidence="6" id="KW-0418">Kinase</keyword>
<keyword evidence="6" id="KW-0808">Transferase</keyword>
<dbReference type="RefSeq" id="WP_123291523.1">
    <property type="nucleotide sequence ID" value="NZ_RJVA01000017.1"/>
</dbReference>
<dbReference type="Proteomes" id="UP000276223">
    <property type="component" value="Unassembled WGS sequence"/>
</dbReference>
<dbReference type="PANTHER" id="PTHR43087:SF1">
    <property type="entry name" value="LAO_AO TRANSPORT SYSTEM ATPASE"/>
    <property type="match status" value="1"/>
</dbReference>
<evidence type="ECO:0000256" key="4">
    <source>
        <dbReference type="ARBA" id="ARBA00023134"/>
    </source>
</evidence>
<name>A0A3N1UM91_9BACT</name>
<sequence length="318" mass="35398">MSVAQRILAGDVRAVARLLRDIDDQIPSARNILKELYPHTGRAYILGFTGSPGVGKSTLVDQMAMEYRKQGLTVGILAIDPTSPFTGGAILGDRIRMQRHFLDDGVFIRSLATRGHFGGLTKSTHDMITVLDAMGKDIIMVETVGVGQDEVDIANCAHTTVLVTIPGMGDEVQAIKAGIMEIGNIFVVNKADREGSRKTVRELRNLIELGLRRTGDEQWEPPIIETEALKGKGITELMDAVERHRQYLLENDRSQWEAVSQKRAKTQLLETLREEALAELLRRMGKRGQSLDDLVRKVAERQTDPYSVVQDLLQCELR</sequence>
<evidence type="ECO:0000256" key="2">
    <source>
        <dbReference type="ARBA" id="ARBA00022741"/>
    </source>
</evidence>
<keyword evidence="4" id="KW-0342">GTP-binding</keyword>
<dbReference type="PANTHER" id="PTHR43087">
    <property type="entry name" value="LYSINE/ARGININE/ORNITHINE TRANSPORT SYSTEM KINASE"/>
    <property type="match status" value="1"/>
</dbReference>
<evidence type="ECO:0000313" key="7">
    <source>
        <dbReference type="Proteomes" id="UP000276223"/>
    </source>
</evidence>
<dbReference type="InterPro" id="IPR005129">
    <property type="entry name" value="GTPase_ArgK"/>
</dbReference>
<keyword evidence="2" id="KW-0547">Nucleotide-binding</keyword>
<reference evidence="6 7" key="1">
    <citation type="submission" date="2018-11" db="EMBL/GenBank/DDBJ databases">
        <title>Genomic Encyclopedia of Type Strains, Phase IV (KMG-IV): sequencing the most valuable type-strain genomes for metagenomic binning, comparative biology and taxonomic classification.</title>
        <authorList>
            <person name="Goeker M."/>
        </authorList>
    </citation>
    <scope>NUCLEOTIDE SEQUENCE [LARGE SCALE GENOMIC DNA]</scope>
    <source>
        <strain evidence="6 7">DSM 22027</strain>
    </source>
</reference>
<dbReference type="GO" id="GO:0016301">
    <property type="term" value="F:kinase activity"/>
    <property type="evidence" value="ECO:0007669"/>
    <property type="project" value="UniProtKB-KW"/>
</dbReference>
<dbReference type="EMBL" id="RJVA01000017">
    <property type="protein sequence ID" value="ROQ89547.1"/>
    <property type="molecule type" value="Genomic_DNA"/>
</dbReference>
<organism evidence="6 7">
    <name type="scientific">Desulfosoma caldarium</name>
    <dbReference type="NCBI Taxonomy" id="610254"/>
    <lineage>
        <taxon>Bacteria</taxon>
        <taxon>Pseudomonadati</taxon>
        <taxon>Thermodesulfobacteriota</taxon>
        <taxon>Syntrophobacteria</taxon>
        <taxon>Syntrophobacterales</taxon>
        <taxon>Syntrophobacteraceae</taxon>
        <taxon>Desulfosoma</taxon>
    </lineage>
</organism>
<evidence type="ECO:0000313" key="6">
    <source>
        <dbReference type="EMBL" id="ROQ89547.1"/>
    </source>
</evidence>
<keyword evidence="3" id="KW-0378">Hydrolase</keyword>
<proteinExistence type="inferred from homology"/>
<dbReference type="OrthoDB" id="9778292at2"/>